<name>A0ABP8MTE4_9BACT</name>
<dbReference type="Proteomes" id="UP001501410">
    <property type="component" value="Unassembled WGS sequence"/>
</dbReference>
<comment type="caution">
    <text evidence="1">The sequence shown here is derived from an EMBL/GenBank/DDBJ whole genome shotgun (WGS) entry which is preliminary data.</text>
</comment>
<accession>A0ABP8MTE4</accession>
<gene>
    <name evidence="1" type="ORF">GCM10023092_16760</name>
</gene>
<dbReference type="EMBL" id="BAABEZ010000022">
    <property type="protein sequence ID" value="GAA4454558.1"/>
    <property type="molecule type" value="Genomic_DNA"/>
</dbReference>
<evidence type="ECO:0000313" key="1">
    <source>
        <dbReference type="EMBL" id="GAA4454558.1"/>
    </source>
</evidence>
<sequence>MVDEVDMYDVSGRQVGDINSLVQLLGELITDCRFSPETDHDDDRAHFFNLTHHIHTYTFSRTTLTINDCIPRISGYGTLSRRYEPVNDRRVRKGVTEILVPPPEKENV</sequence>
<protein>
    <submittedName>
        <fullName evidence="1">Uncharacterized protein</fullName>
    </submittedName>
</protein>
<evidence type="ECO:0000313" key="2">
    <source>
        <dbReference type="Proteomes" id="UP001501410"/>
    </source>
</evidence>
<organism evidence="1 2">
    <name type="scientific">Rurimicrobium arvi</name>
    <dbReference type="NCBI Taxonomy" id="2049916"/>
    <lineage>
        <taxon>Bacteria</taxon>
        <taxon>Pseudomonadati</taxon>
        <taxon>Bacteroidota</taxon>
        <taxon>Chitinophagia</taxon>
        <taxon>Chitinophagales</taxon>
        <taxon>Chitinophagaceae</taxon>
        <taxon>Rurimicrobium</taxon>
    </lineage>
</organism>
<proteinExistence type="predicted"/>
<reference evidence="2" key="1">
    <citation type="journal article" date="2019" name="Int. J. Syst. Evol. Microbiol.">
        <title>The Global Catalogue of Microorganisms (GCM) 10K type strain sequencing project: providing services to taxonomists for standard genome sequencing and annotation.</title>
        <authorList>
            <consortium name="The Broad Institute Genomics Platform"/>
            <consortium name="The Broad Institute Genome Sequencing Center for Infectious Disease"/>
            <person name="Wu L."/>
            <person name="Ma J."/>
        </authorList>
    </citation>
    <scope>NUCLEOTIDE SEQUENCE [LARGE SCALE GENOMIC DNA]</scope>
    <source>
        <strain evidence="2">JCM 31921</strain>
    </source>
</reference>
<keyword evidence="2" id="KW-1185">Reference proteome</keyword>